<evidence type="ECO:0000313" key="3">
    <source>
        <dbReference type="Proteomes" id="UP000230607"/>
    </source>
</evidence>
<dbReference type="AlphaFoldDB" id="A0A2H1FDT2"/>
<evidence type="ECO:0000256" key="1">
    <source>
        <dbReference type="SAM" id="MobiDB-lite"/>
    </source>
</evidence>
<proteinExistence type="predicted"/>
<reference evidence="3" key="1">
    <citation type="submission" date="2017-03" db="EMBL/GenBank/DDBJ databases">
        <authorList>
            <person name="Herbold C."/>
        </authorList>
    </citation>
    <scope>NUCLEOTIDE SEQUENCE [LARGE SCALE GENOMIC DNA]</scope>
</reference>
<name>A0A2H1FDT2_9ARCH</name>
<protein>
    <submittedName>
        <fullName evidence="2">Uncharacterized protein</fullName>
    </submittedName>
</protein>
<organism evidence="2 3">
    <name type="scientific">Candidatus Nitrosotalea okcheonensis</name>
    <dbReference type="NCBI Taxonomy" id="1903276"/>
    <lineage>
        <taxon>Archaea</taxon>
        <taxon>Nitrososphaerota</taxon>
        <taxon>Nitrososphaeria</taxon>
        <taxon>Nitrosotaleales</taxon>
        <taxon>Nitrosotaleaceae</taxon>
        <taxon>Nitrosotalea</taxon>
    </lineage>
</organism>
<dbReference type="Proteomes" id="UP000230607">
    <property type="component" value="Chromosome 1"/>
</dbReference>
<dbReference type="EMBL" id="LT841358">
    <property type="protein sequence ID" value="SMH70924.1"/>
    <property type="molecule type" value="Genomic_DNA"/>
</dbReference>
<keyword evidence="3" id="KW-1185">Reference proteome</keyword>
<gene>
    <name evidence="2" type="ORF">NCS_10731</name>
</gene>
<evidence type="ECO:0000313" key="2">
    <source>
        <dbReference type="EMBL" id="SMH70924.1"/>
    </source>
</evidence>
<accession>A0A2H1FDT2</accession>
<sequence>MVKEKEQEKRRDEIGQTPNKH</sequence>
<feature type="compositionally biased region" description="Basic and acidic residues" evidence="1">
    <location>
        <begin position="1"/>
        <end position="14"/>
    </location>
</feature>
<feature type="region of interest" description="Disordered" evidence="1">
    <location>
        <begin position="1"/>
        <end position="21"/>
    </location>
</feature>